<keyword evidence="4 5" id="KW-0694">RNA-binding</keyword>
<feature type="domain" description="SAM-dependent MTase RsmB/NOP-type" evidence="6">
    <location>
        <begin position="1"/>
        <end position="111"/>
    </location>
</feature>
<dbReference type="AlphaFoldDB" id="A0A3R7L2E5"/>
<comment type="similarity">
    <text evidence="5">Belongs to the class I-like SAM-binding methyltransferase superfamily. RsmB/NOP family.</text>
</comment>
<dbReference type="Proteomes" id="UP000283634">
    <property type="component" value="Unassembled WGS sequence"/>
</dbReference>
<keyword evidence="2 5" id="KW-0808">Transferase</keyword>
<dbReference type="Pfam" id="PF01189">
    <property type="entry name" value="Methyltr_RsmB-F"/>
    <property type="match status" value="1"/>
</dbReference>
<dbReference type="GeneID" id="40328020"/>
<dbReference type="Gene3D" id="3.40.50.150">
    <property type="entry name" value="Vaccinia Virus protein VP39"/>
    <property type="match status" value="1"/>
</dbReference>
<keyword evidence="8" id="KW-1185">Reference proteome</keyword>
<dbReference type="GO" id="GO:0070475">
    <property type="term" value="P:rRNA base methylation"/>
    <property type="evidence" value="ECO:0007669"/>
    <property type="project" value="TreeGrafter"/>
</dbReference>
<dbReference type="PROSITE" id="PS51686">
    <property type="entry name" value="SAM_MT_RSMB_NOP"/>
    <property type="match status" value="1"/>
</dbReference>
<dbReference type="GO" id="GO:0009383">
    <property type="term" value="F:rRNA (cytosine-C5-)-methyltransferase activity"/>
    <property type="evidence" value="ECO:0007669"/>
    <property type="project" value="TreeGrafter"/>
</dbReference>
<dbReference type="GO" id="GO:0005730">
    <property type="term" value="C:nucleolus"/>
    <property type="evidence" value="ECO:0007669"/>
    <property type="project" value="TreeGrafter"/>
</dbReference>
<evidence type="ECO:0000256" key="1">
    <source>
        <dbReference type="ARBA" id="ARBA00022603"/>
    </source>
</evidence>
<dbReference type="InterPro" id="IPR001678">
    <property type="entry name" value="MeTrfase_RsmB-F_NOP2_dom"/>
</dbReference>
<organism evidence="7 8">
    <name type="scientific">Trypanosoma rangeli</name>
    <dbReference type="NCBI Taxonomy" id="5698"/>
    <lineage>
        <taxon>Eukaryota</taxon>
        <taxon>Discoba</taxon>
        <taxon>Euglenozoa</taxon>
        <taxon>Kinetoplastea</taxon>
        <taxon>Metakinetoplastina</taxon>
        <taxon>Trypanosomatida</taxon>
        <taxon>Trypanosomatidae</taxon>
        <taxon>Trypanosoma</taxon>
        <taxon>Herpetosoma</taxon>
    </lineage>
</organism>
<dbReference type="RefSeq" id="XP_029239124.1">
    <property type="nucleotide sequence ID" value="XM_029381031.1"/>
</dbReference>
<evidence type="ECO:0000256" key="4">
    <source>
        <dbReference type="ARBA" id="ARBA00022884"/>
    </source>
</evidence>
<evidence type="ECO:0000256" key="5">
    <source>
        <dbReference type="PROSITE-ProRule" id="PRU01023"/>
    </source>
</evidence>
<dbReference type="OrthoDB" id="260824at2759"/>
<gene>
    <name evidence="7" type="ORF">TraAM80_04087</name>
</gene>
<protein>
    <submittedName>
        <fullName evidence="7">Putative nucleolar protein</fullName>
    </submittedName>
</protein>
<dbReference type="InterPro" id="IPR023267">
    <property type="entry name" value="RCMT"/>
</dbReference>
<accession>A0A3R7L2E5</accession>
<comment type="caution">
    <text evidence="7">The sequence shown here is derived from an EMBL/GenBank/DDBJ whole genome shotgun (WGS) entry which is preliminary data.</text>
</comment>
<keyword evidence="1 5" id="KW-0489">Methyltransferase</keyword>
<evidence type="ECO:0000256" key="2">
    <source>
        <dbReference type="ARBA" id="ARBA00022679"/>
    </source>
</evidence>
<dbReference type="InterPro" id="IPR029063">
    <property type="entry name" value="SAM-dependent_MTases_sf"/>
</dbReference>
<dbReference type="SUPFAM" id="SSF53335">
    <property type="entry name" value="S-adenosyl-L-methionine-dependent methyltransferases"/>
    <property type="match status" value="1"/>
</dbReference>
<sequence>MGLGPHLVTPASIRAAADYQRKLFDTCVKMLRRTRTSVLVYSTCAVTLDENEANVLWALNTHPFLQRPRVNSGNERRPCSLGSTNFAHGCRFLLQQEINTAQRRNELLQAPTSLAEHGVAKEGGLHCWN</sequence>
<proteinExistence type="inferred from homology"/>
<dbReference type="PANTHER" id="PTHR22807:SF30">
    <property type="entry name" value="28S RRNA (CYTOSINE(4447)-C(5))-METHYLTRANSFERASE-RELATED"/>
    <property type="match status" value="1"/>
</dbReference>
<evidence type="ECO:0000256" key="3">
    <source>
        <dbReference type="ARBA" id="ARBA00022691"/>
    </source>
</evidence>
<name>A0A3R7L2E5_TRYRA</name>
<feature type="active site" description="Nucleophile" evidence="5">
    <location>
        <position position="44"/>
    </location>
</feature>
<reference evidence="7 8" key="1">
    <citation type="journal article" date="2018" name="BMC Genomics">
        <title>Genomic comparison of Trypanosoma conorhini and Trypanosoma rangeli to Trypanosoma cruzi strains of high and low virulence.</title>
        <authorList>
            <person name="Bradwell K.R."/>
            <person name="Koparde V.N."/>
            <person name="Matveyev A.V."/>
            <person name="Serrano M.G."/>
            <person name="Alves J.M."/>
            <person name="Parikh H."/>
            <person name="Huang B."/>
            <person name="Lee V."/>
            <person name="Espinosa-Alvarez O."/>
            <person name="Ortiz P.A."/>
            <person name="Costa-Martins A.G."/>
            <person name="Teixeira M.M."/>
            <person name="Buck G.A."/>
        </authorList>
    </citation>
    <scope>NUCLEOTIDE SEQUENCE [LARGE SCALE GENOMIC DNA]</scope>
    <source>
        <strain evidence="7 8">AM80</strain>
    </source>
</reference>
<dbReference type="PANTHER" id="PTHR22807">
    <property type="entry name" value="NOP2 YEAST -RELATED NOL1/NOP2/FMU SUN DOMAIN-CONTAINING"/>
    <property type="match status" value="1"/>
</dbReference>
<comment type="caution">
    <text evidence="5">Lacks conserved residue(s) required for the propagation of feature annotation.</text>
</comment>
<evidence type="ECO:0000313" key="7">
    <source>
        <dbReference type="EMBL" id="RNF06196.1"/>
    </source>
</evidence>
<keyword evidence="3 5" id="KW-0949">S-adenosyl-L-methionine</keyword>
<evidence type="ECO:0000313" key="8">
    <source>
        <dbReference type="Proteomes" id="UP000283634"/>
    </source>
</evidence>
<dbReference type="EMBL" id="MKGL01000115">
    <property type="protein sequence ID" value="RNF06196.1"/>
    <property type="molecule type" value="Genomic_DNA"/>
</dbReference>
<dbReference type="GO" id="GO:0000470">
    <property type="term" value="P:maturation of LSU-rRNA"/>
    <property type="evidence" value="ECO:0007669"/>
    <property type="project" value="TreeGrafter"/>
</dbReference>
<dbReference type="GO" id="GO:0003723">
    <property type="term" value="F:RNA binding"/>
    <property type="evidence" value="ECO:0007669"/>
    <property type="project" value="UniProtKB-UniRule"/>
</dbReference>
<dbReference type="InterPro" id="IPR049560">
    <property type="entry name" value="MeTrfase_RsmB-F_NOP2_cat"/>
</dbReference>
<evidence type="ECO:0000259" key="6">
    <source>
        <dbReference type="PROSITE" id="PS51686"/>
    </source>
</evidence>